<evidence type="ECO:0000256" key="3">
    <source>
        <dbReference type="ARBA" id="ARBA00022723"/>
    </source>
</evidence>
<evidence type="ECO:0000256" key="7">
    <source>
        <dbReference type="SAM" id="MobiDB-lite"/>
    </source>
</evidence>
<evidence type="ECO:0000256" key="1">
    <source>
        <dbReference type="ARBA" id="ARBA00001947"/>
    </source>
</evidence>
<evidence type="ECO:0000256" key="6">
    <source>
        <dbReference type="RuleBase" id="RU361277"/>
    </source>
</evidence>
<reference evidence="10" key="1">
    <citation type="journal article" date="2021" name="G3 (Bethesda)">
        <title>Chromosome assembled and annotated genome sequence of Aspergillus flavus NRRL 3357.</title>
        <authorList>
            <person name="Skerker J.M."/>
            <person name="Pianalto K.M."/>
            <person name="Mondo S.J."/>
            <person name="Yang K."/>
            <person name="Arkin A.P."/>
            <person name="Keller N.P."/>
            <person name="Grigoriev I.V."/>
            <person name="Louise Glass N.L."/>
        </authorList>
    </citation>
    <scope>NUCLEOTIDE SEQUENCE [LARGE SCALE GENOMIC DNA]</scope>
    <source>
        <strain evidence="10">ATCC 200026 / FGSC A1120 / IAM 13836 / NRRL 3357 / JCM 12722 / SRRC 167</strain>
    </source>
</reference>
<evidence type="ECO:0000256" key="2">
    <source>
        <dbReference type="ARBA" id="ARBA00008072"/>
    </source>
</evidence>
<evidence type="ECO:0000256" key="5">
    <source>
        <dbReference type="ARBA" id="ARBA00023002"/>
    </source>
</evidence>
<dbReference type="Gene3D" id="3.90.180.10">
    <property type="entry name" value="Medium-chain alcohol dehydrogenases, catalytic domain"/>
    <property type="match status" value="1"/>
</dbReference>
<feature type="domain" description="Enoyl reductase (ER)" evidence="8">
    <location>
        <begin position="55"/>
        <end position="365"/>
    </location>
</feature>
<protein>
    <submittedName>
        <fullName evidence="9">Alcohol dehydrogenase</fullName>
    </submittedName>
</protein>
<feature type="region of interest" description="Disordered" evidence="7">
    <location>
        <begin position="17"/>
        <end position="46"/>
    </location>
</feature>
<dbReference type="GO" id="GO:0004022">
    <property type="term" value="F:alcohol dehydrogenase (NAD+) activity"/>
    <property type="evidence" value="ECO:0007669"/>
    <property type="project" value="TreeGrafter"/>
</dbReference>
<dbReference type="GO" id="GO:0005737">
    <property type="term" value="C:cytoplasm"/>
    <property type="evidence" value="ECO:0007669"/>
    <property type="project" value="TreeGrafter"/>
</dbReference>
<dbReference type="Pfam" id="PF00107">
    <property type="entry name" value="ADH_zinc_N"/>
    <property type="match status" value="1"/>
</dbReference>
<dbReference type="InterPro" id="IPR036291">
    <property type="entry name" value="NAD(P)-bd_dom_sf"/>
</dbReference>
<dbReference type="VEuPathDB" id="FungiDB:AFLA_014098"/>
<dbReference type="EMBL" id="CP044616">
    <property type="protein sequence ID" value="QRD92710.1"/>
    <property type="molecule type" value="Genomic_DNA"/>
</dbReference>
<dbReference type="Pfam" id="PF08240">
    <property type="entry name" value="ADH_N"/>
    <property type="match status" value="1"/>
</dbReference>
<evidence type="ECO:0000313" key="9">
    <source>
        <dbReference type="EMBL" id="QRD92710.1"/>
    </source>
</evidence>
<keyword evidence="4 6" id="KW-0862">Zinc</keyword>
<comment type="cofactor">
    <cofactor evidence="1 6">
        <name>Zn(2+)</name>
        <dbReference type="ChEBI" id="CHEBI:29105"/>
    </cofactor>
</comment>
<dbReference type="CDD" id="cd08254">
    <property type="entry name" value="hydroxyacyl_CoA_DH"/>
    <property type="match status" value="1"/>
</dbReference>
<dbReference type="PANTHER" id="PTHR42940:SF8">
    <property type="entry name" value="VACUOLAR PROTEIN SORTING-ASSOCIATED PROTEIN 11"/>
    <property type="match status" value="1"/>
</dbReference>
<dbReference type="PROSITE" id="PS00059">
    <property type="entry name" value="ADH_ZINC"/>
    <property type="match status" value="1"/>
</dbReference>
<evidence type="ECO:0000259" key="8">
    <source>
        <dbReference type="SMART" id="SM00829"/>
    </source>
</evidence>
<keyword evidence="5" id="KW-0560">Oxidoreductase</keyword>
<name>A0A7U2R323_ASPFN</name>
<dbReference type="SUPFAM" id="SSF50129">
    <property type="entry name" value="GroES-like"/>
    <property type="match status" value="1"/>
</dbReference>
<dbReference type="InterPro" id="IPR013154">
    <property type="entry name" value="ADH-like_N"/>
</dbReference>
<dbReference type="SUPFAM" id="SSF51735">
    <property type="entry name" value="NAD(P)-binding Rossmann-fold domains"/>
    <property type="match status" value="1"/>
</dbReference>
<dbReference type="InterPro" id="IPR013149">
    <property type="entry name" value="ADH-like_C"/>
</dbReference>
<keyword evidence="3 6" id="KW-0479">Metal-binding</keyword>
<dbReference type="InterPro" id="IPR011032">
    <property type="entry name" value="GroES-like_sf"/>
</dbReference>
<organism evidence="9 10">
    <name type="scientific">Aspergillus flavus (strain ATCC 200026 / FGSC A1120 / IAM 13836 / NRRL 3357 / JCM 12722 / SRRC 167)</name>
    <dbReference type="NCBI Taxonomy" id="332952"/>
    <lineage>
        <taxon>Eukaryota</taxon>
        <taxon>Fungi</taxon>
        <taxon>Dikarya</taxon>
        <taxon>Ascomycota</taxon>
        <taxon>Pezizomycotina</taxon>
        <taxon>Eurotiomycetes</taxon>
        <taxon>Eurotiomycetidae</taxon>
        <taxon>Eurotiales</taxon>
        <taxon>Aspergillaceae</taxon>
        <taxon>Aspergillus</taxon>
        <taxon>Aspergillus subgen. Circumdati</taxon>
    </lineage>
</organism>
<sequence length="369" mass="39167">MLSGALNILPSIKINSSMRQDNEQTCNTETENKNSTTRTEQKSKMSTMKAFQFDDVQSGLQLRTVSRPQPAHGQVIIQIKAAGLCHSDCFILQDDQYNMIMKRPIVLGHEVAGTIIELGPGVSDYEVGDKVVVGIPTHPVAQDSFIKAIGLGYDGGYAEQAMAWVENLVRIPPGVSFAQAAVANDSIATAYHAVITEGHVSPNSRVAIVGLGGLGLSAIQIAAIHGARIYAVDIDETKFPLALELGAIGCASGLDKFEDIVFDTVVDFAGAGITTAAAVNAVKPCGHVVVVGLAAKQMNLDTHSVITRNITLQGSIGSSLEELKEVLRHIADGRLSPILEEISFDSIPQGLERLAQGKVTGRLFTDPTA</sequence>
<feature type="compositionally biased region" description="Polar residues" evidence="7">
    <location>
        <begin position="17"/>
        <end position="38"/>
    </location>
</feature>
<keyword evidence="10" id="KW-1185">Reference proteome</keyword>
<dbReference type="VEuPathDB" id="FungiDB:F9C07_12669"/>
<dbReference type="GO" id="GO:0008270">
    <property type="term" value="F:zinc ion binding"/>
    <property type="evidence" value="ECO:0007669"/>
    <property type="project" value="InterPro"/>
</dbReference>
<dbReference type="AlphaFoldDB" id="A0A7U2R323"/>
<evidence type="ECO:0000313" key="10">
    <source>
        <dbReference type="Proteomes" id="UP000596276"/>
    </source>
</evidence>
<accession>A0A7U2R323</accession>
<dbReference type="PANTHER" id="PTHR42940">
    <property type="entry name" value="ALCOHOL DEHYDROGENASE 1-RELATED"/>
    <property type="match status" value="1"/>
</dbReference>
<dbReference type="InterPro" id="IPR020843">
    <property type="entry name" value="ER"/>
</dbReference>
<dbReference type="Gene3D" id="3.40.50.720">
    <property type="entry name" value="NAD(P)-binding Rossmann-like Domain"/>
    <property type="match status" value="1"/>
</dbReference>
<dbReference type="OMA" id="VQVVGYH"/>
<dbReference type="SMART" id="SM00829">
    <property type="entry name" value="PKS_ER"/>
    <property type="match status" value="1"/>
</dbReference>
<dbReference type="Proteomes" id="UP000596276">
    <property type="component" value="Chromosome 8"/>
</dbReference>
<comment type="similarity">
    <text evidence="2 6">Belongs to the zinc-containing alcohol dehydrogenase family.</text>
</comment>
<dbReference type="InterPro" id="IPR002328">
    <property type="entry name" value="ADH_Zn_CS"/>
</dbReference>
<gene>
    <name evidence="9" type="ORF">F9C07_12669</name>
</gene>
<evidence type="ECO:0000256" key="4">
    <source>
        <dbReference type="ARBA" id="ARBA00022833"/>
    </source>
</evidence>
<proteinExistence type="inferred from homology"/>